<dbReference type="InterPro" id="IPR035668">
    <property type="entry name" value="Amicyanin"/>
</dbReference>
<organism evidence="6 7">
    <name type="scientific">Solihabitans fulvus</name>
    <dbReference type="NCBI Taxonomy" id="1892852"/>
    <lineage>
        <taxon>Bacteria</taxon>
        <taxon>Bacillati</taxon>
        <taxon>Actinomycetota</taxon>
        <taxon>Actinomycetes</taxon>
        <taxon>Pseudonocardiales</taxon>
        <taxon>Pseudonocardiaceae</taxon>
        <taxon>Solihabitans</taxon>
    </lineage>
</organism>
<proteinExistence type="predicted"/>
<evidence type="ECO:0000256" key="4">
    <source>
        <dbReference type="SAM" id="Phobius"/>
    </source>
</evidence>
<feature type="region of interest" description="Disordered" evidence="3">
    <location>
        <begin position="1"/>
        <end position="29"/>
    </location>
</feature>
<dbReference type="InterPro" id="IPR008972">
    <property type="entry name" value="Cupredoxin"/>
</dbReference>
<keyword evidence="1" id="KW-0479">Metal-binding</keyword>
<feature type="domain" description="Blue (type 1) copper" evidence="5">
    <location>
        <begin position="127"/>
        <end position="206"/>
    </location>
</feature>
<dbReference type="GO" id="GO:0009055">
    <property type="term" value="F:electron transfer activity"/>
    <property type="evidence" value="ECO:0007669"/>
    <property type="project" value="InterPro"/>
</dbReference>
<evidence type="ECO:0000256" key="2">
    <source>
        <dbReference type="ARBA" id="ARBA00023008"/>
    </source>
</evidence>
<feature type="compositionally biased region" description="Low complexity" evidence="3">
    <location>
        <begin position="212"/>
        <end position="227"/>
    </location>
</feature>
<evidence type="ECO:0000256" key="1">
    <source>
        <dbReference type="ARBA" id="ARBA00022723"/>
    </source>
</evidence>
<reference evidence="6 7" key="1">
    <citation type="submission" date="2019-09" db="EMBL/GenBank/DDBJ databases">
        <title>Goodfellowia gen. nov., a new genus of the Pseudonocardineae related to Actinoalloteichus, containing Goodfellowia coeruleoviolacea gen. nov., comb. nov. gen. nov., comb. nov.</title>
        <authorList>
            <person name="Labeda D."/>
        </authorList>
    </citation>
    <scope>NUCLEOTIDE SEQUENCE [LARGE SCALE GENOMIC DNA]</scope>
    <source>
        <strain evidence="6 7">AN110305</strain>
    </source>
</reference>
<evidence type="ECO:0000256" key="3">
    <source>
        <dbReference type="SAM" id="MobiDB-lite"/>
    </source>
</evidence>
<protein>
    <submittedName>
        <fullName evidence="6">Copper-binding protein</fullName>
    </submittedName>
</protein>
<keyword evidence="4" id="KW-1133">Transmembrane helix</keyword>
<comment type="caution">
    <text evidence="6">The sequence shown here is derived from an EMBL/GenBank/DDBJ whole genome shotgun (WGS) entry which is preliminary data.</text>
</comment>
<dbReference type="SUPFAM" id="SSF49503">
    <property type="entry name" value="Cupredoxins"/>
    <property type="match status" value="1"/>
</dbReference>
<keyword evidence="7" id="KW-1185">Reference proteome</keyword>
<dbReference type="PANTHER" id="PTHR36507">
    <property type="entry name" value="BLL1555 PROTEIN"/>
    <property type="match status" value="1"/>
</dbReference>
<name>A0A5B2WJK3_9PSEU</name>
<feature type="region of interest" description="Disordered" evidence="3">
    <location>
        <begin position="207"/>
        <end position="235"/>
    </location>
</feature>
<dbReference type="AlphaFoldDB" id="A0A5B2WJK3"/>
<dbReference type="Proteomes" id="UP000323454">
    <property type="component" value="Unassembled WGS sequence"/>
</dbReference>
<feature type="transmembrane region" description="Helical" evidence="4">
    <location>
        <begin position="31"/>
        <end position="52"/>
    </location>
</feature>
<dbReference type="InterPro" id="IPR052721">
    <property type="entry name" value="ET_Amicyanin"/>
</dbReference>
<gene>
    <name evidence="6" type="ORF">F0L68_36590</name>
</gene>
<keyword evidence="4" id="KW-0812">Transmembrane</keyword>
<dbReference type="OrthoDB" id="574459at2"/>
<accession>A0A5B2WJK3</accession>
<keyword evidence="4" id="KW-0472">Membrane</keyword>
<dbReference type="CDD" id="cd13921">
    <property type="entry name" value="Amicyanin"/>
    <property type="match status" value="1"/>
</dbReference>
<dbReference type="EMBL" id="VUOB01000076">
    <property type="protein sequence ID" value="KAA2252253.1"/>
    <property type="molecule type" value="Genomic_DNA"/>
</dbReference>
<dbReference type="InterPro" id="IPR000923">
    <property type="entry name" value="BlueCu_1"/>
</dbReference>
<sequence>MTAVREESVVDTNTGPVETERPQVGQPRRSARLAVAVAALGIAGAMLALNAAGGQSAAPAPQATPKVGLAAQQLNGLGLPAGIIPAGVQAVPAAAPVGAAPNAAAPNAQAQPQAAPAASAASGSTVRVEIMNYQYSPASPTVDVGDTVVWTNHDSAPHTVTIDSGPDKFSSPNIAQGQSFSYTFTKAGSYTYYCAVHPDMKAALTVTGGGTTPPTSTTTAPPTSGGTTPPPPPVGDCVAKAELATLWQHLQAAHLEEPLTQQVGDILNLGQYVSSHLVLVEHLLTPLVNGGGIVQQPLLTFWQHLQAAHLDEPLTQQIGDILNPTQYVSSHLVLVEHMLEPVVNQLTC</sequence>
<dbReference type="Gene3D" id="2.60.40.420">
    <property type="entry name" value="Cupredoxins - blue copper proteins"/>
    <property type="match status" value="1"/>
</dbReference>
<dbReference type="Pfam" id="PF00127">
    <property type="entry name" value="Copper-bind"/>
    <property type="match status" value="1"/>
</dbReference>
<keyword evidence="2" id="KW-0186">Copper</keyword>
<evidence type="ECO:0000313" key="7">
    <source>
        <dbReference type="Proteomes" id="UP000323454"/>
    </source>
</evidence>
<dbReference type="PANTHER" id="PTHR36507:SF1">
    <property type="entry name" value="BLL1555 PROTEIN"/>
    <property type="match status" value="1"/>
</dbReference>
<evidence type="ECO:0000313" key="6">
    <source>
        <dbReference type="EMBL" id="KAA2252253.1"/>
    </source>
</evidence>
<evidence type="ECO:0000259" key="5">
    <source>
        <dbReference type="Pfam" id="PF00127"/>
    </source>
</evidence>
<reference evidence="6 7" key="2">
    <citation type="submission" date="2019-09" db="EMBL/GenBank/DDBJ databases">
        <authorList>
            <person name="Jin C."/>
        </authorList>
    </citation>
    <scope>NUCLEOTIDE SEQUENCE [LARGE SCALE GENOMIC DNA]</scope>
    <source>
        <strain evidence="6 7">AN110305</strain>
    </source>
</reference>
<dbReference type="GO" id="GO:0005507">
    <property type="term" value="F:copper ion binding"/>
    <property type="evidence" value="ECO:0007669"/>
    <property type="project" value="InterPro"/>
</dbReference>